<evidence type="ECO:0000313" key="12">
    <source>
        <dbReference type="WBParaSite" id="PSAMB.scaffold1653size28979.g14338.t1"/>
    </source>
</evidence>
<evidence type="ECO:0000256" key="7">
    <source>
        <dbReference type="PIRSR" id="PIRSR600895-51"/>
    </source>
</evidence>
<protein>
    <recommendedName>
        <fullName evidence="8">5-hydroxyisourate hydrolase</fullName>
        <shortName evidence="8">HIU hydrolase</shortName>
        <shortName evidence="8">HIUHase</shortName>
        <ecNumber evidence="8">3.5.2.17</ecNumber>
    </recommendedName>
</protein>
<keyword evidence="5 8" id="KW-0659">Purine metabolism</keyword>
<evidence type="ECO:0000256" key="4">
    <source>
        <dbReference type="ARBA" id="ARBA00011881"/>
    </source>
</evidence>
<dbReference type="AlphaFoldDB" id="A0A914V7Z0"/>
<feature type="binding site" evidence="7">
    <location>
        <position position="74"/>
    </location>
    <ligand>
        <name>substrate</name>
    </ligand>
</feature>
<dbReference type="InterPro" id="IPR036817">
    <property type="entry name" value="Transthyretin/HIU_hydrolase_sf"/>
</dbReference>
<dbReference type="InterPro" id="IPR000895">
    <property type="entry name" value="Transthyretin/HIU_hydrolase"/>
</dbReference>
<evidence type="ECO:0000313" key="11">
    <source>
        <dbReference type="Proteomes" id="UP000887566"/>
    </source>
</evidence>
<evidence type="ECO:0000256" key="2">
    <source>
        <dbReference type="ARBA" id="ARBA00002704"/>
    </source>
</evidence>
<feature type="binding site" evidence="7">
    <location>
        <position position="36"/>
    </location>
    <ligand>
        <name>substrate</name>
    </ligand>
</feature>
<reference evidence="12" key="1">
    <citation type="submission" date="2022-11" db="UniProtKB">
        <authorList>
            <consortium name="WormBaseParasite"/>
        </authorList>
    </citation>
    <scope>IDENTIFICATION</scope>
</reference>
<dbReference type="Proteomes" id="UP000887566">
    <property type="component" value="Unplaced"/>
</dbReference>
<sequence length="141" mass="15886">MERLALVLFSLLLCTACYAESYEINEDVQTQNISTHVLDVGNGFPSVNVSVEAFYLENGTFVSIGNTTTDVTGRVPIVHPGLPLQLGIYKLRFNTEQYYTQFSQTTFFPKPELVFVVDDTSVHYHVPLTLSRFGYTTYKGQ</sequence>
<feature type="binding site" evidence="7">
    <location>
        <position position="138"/>
    </location>
    <ligand>
        <name>substrate</name>
    </ligand>
</feature>
<dbReference type="Gene3D" id="2.60.40.180">
    <property type="entry name" value="Transthyretin/hydroxyisourate hydrolase domain"/>
    <property type="match status" value="1"/>
</dbReference>
<dbReference type="InterPro" id="IPR023416">
    <property type="entry name" value="Transthyretin/HIU_hydrolase_d"/>
</dbReference>
<comment type="catalytic activity">
    <reaction evidence="1 8">
        <text>5-hydroxyisourate + H2O = 5-hydroxy-2-oxo-4-ureido-2,5-dihydro-1H-imidazole-5-carboxylate + H(+)</text>
        <dbReference type="Rhea" id="RHEA:23736"/>
        <dbReference type="ChEBI" id="CHEBI:15377"/>
        <dbReference type="ChEBI" id="CHEBI:15378"/>
        <dbReference type="ChEBI" id="CHEBI:18072"/>
        <dbReference type="ChEBI" id="CHEBI:58639"/>
        <dbReference type="EC" id="3.5.2.17"/>
    </reaction>
</comment>
<keyword evidence="9" id="KW-0732">Signal</keyword>
<dbReference type="SUPFAM" id="SSF49472">
    <property type="entry name" value="Transthyretin (synonym: prealbumin)"/>
    <property type="match status" value="1"/>
</dbReference>
<dbReference type="InterPro" id="IPR014306">
    <property type="entry name" value="Hydroxyisourate_hydrolase"/>
</dbReference>
<feature type="signal peptide" evidence="9">
    <location>
        <begin position="1"/>
        <end position="19"/>
    </location>
</feature>
<dbReference type="Pfam" id="PF00576">
    <property type="entry name" value="Transthyretin"/>
    <property type="match status" value="1"/>
</dbReference>
<dbReference type="WBParaSite" id="PSAMB.scaffold1653size28979.g14338.t1">
    <property type="protein sequence ID" value="PSAMB.scaffold1653size28979.g14338.t1"/>
    <property type="gene ID" value="PSAMB.scaffold1653size28979.g14338"/>
</dbReference>
<evidence type="ECO:0000256" key="1">
    <source>
        <dbReference type="ARBA" id="ARBA00001043"/>
    </source>
</evidence>
<comment type="function">
    <text evidence="2">Catalyzes the hydrolysis of 5-hydroxyisourate (HIU) to 2-oxo-4-hydroxy-4-carboxy-5-ureidoimidazoline (OHCU).</text>
</comment>
<dbReference type="PANTHER" id="PTHR10395:SF7">
    <property type="entry name" value="5-HYDROXYISOURATE HYDROLASE"/>
    <property type="match status" value="1"/>
</dbReference>
<dbReference type="EC" id="3.5.2.17" evidence="8"/>
<dbReference type="NCBIfam" id="TIGR02962">
    <property type="entry name" value="hdxy_isourate"/>
    <property type="match status" value="1"/>
</dbReference>
<evidence type="ECO:0000256" key="6">
    <source>
        <dbReference type="ARBA" id="ARBA00022801"/>
    </source>
</evidence>
<feature type="chain" id="PRO_5037663638" description="5-hydroxyisourate hydrolase" evidence="9">
    <location>
        <begin position="20"/>
        <end position="141"/>
    </location>
</feature>
<comment type="similarity">
    <text evidence="3 8">Belongs to the transthyretin family. 5-hydroxyisourate hydrolase subfamily.</text>
</comment>
<keyword evidence="6 8" id="KW-0378">Hydrolase</keyword>
<feature type="domain" description="Transthyretin/hydroxyisourate hydrolase" evidence="10">
    <location>
        <begin position="33"/>
        <end position="140"/>
    </location>
</feature>
<organism evidence="11 12">
    <name type="scientific">Plectus sambesii</name>
    <dbReference type="NCBI Taxonomy" id="2011161"/>
    <lineage>
        <taxon>Eukaryota</taxon>
        <taxon>Metazoa</taxon>
        <taxon>Ecdysozoa</taxon>
        <taxon>Nematoda</taxon>
        <taxon>Chromadorea</taxon>
        <taxon>Plectida</taxon>
        <taxon>Plectina</taxon>
        <taxon>Plectoidea</taxon>
        <taxon>Plectidae</taxon>
        <taxon>Plectus</taxon>
    </lineage>
</organism>
<name>A0A914V7Z0_9BILA</name>
<dbReference type="GO" id="GO:0006144">
    <property type="term" value="P:purine nucleobase metabolic process"/>
    <property type="evidence" value="ECO:0007669"/>
    <property type="project" value="UniProtKB-KW"/>
</dbReference>
<proteinExistence type="inferred from homology"/>
<accession>A0A914V7Z0</accession>
<comment type="subunit">
    <text evidence="4 8">Homotetramer.</text>
</comment>
<evidence type="ECO:0000256" key="8">
    <source>
        <dbReference type="RuleBase" id="RU361270"/>
    </source>
</evidence>
<dbReference type="PRINTS" id="PR00189">
    <property type="entry name" value="TRNSTHYRETIN"/>
</dbReference>
<evidence type="ECO:0000256" key="3">
    <source>
        <dbReference type="ARBA" id="ARBA00009850"/>
    </source>
</evidence>
<keyword evidence="11" id="KW-1185">Reference proteome</keyword>
<evidence type="ECO:0000259" key="10">
    <source>
        <dbReference type="Pfam" id="PF00576"/>
    </source>
</evidence>
<evidence type="ECO:0000256" key="5">
    <source>
        <dbReference type="ARBA" id="ARBA00022631"/>
    </source>
</evidence>
<dbReference type="GO" id="GO:0033971">
    <property type="term" value="F:hydroxyisourate hydrolase activity"/>
    <property type="evidence" value="ECO:0007669"/>
    <property type="project" value="UniProtKB-EC"/>
</dbReference>
<evidence type="ECO:0000256" key="9">
    <source>
        <dbReference type="SAM" id="SignalP"/>
    </source>
</evidence>
<dbReference type="PANTHER" id="PTHR10395">
    <property type="entry name" value="URICASE AND TRANSTHYRETIN-RELATED"/>
    <property type="match status" value="1"/>
</dbReference>